<reference evidence="2" key="1">
    <citation type="journal article" date="2015" name="Nature">
        <title>Complex archaea that bridge the gap between prokaryotes and eukaryotes.</title>
        <authorList>
            <person name="Spang A."/>
            <person name="Saw J.H."/>
            <person name="Jorgensen S.L."/>
            <person name="Zaremba-Niedzwiedzka K."/>
            <person name="Martijn J."/>
            <person name="Lind A.E."/>
            <person name="van Eijk R."/>
            <person name="Schleper C."/>
            <person name="Guy L."/>
            <person name="Ettema T.J."/>
        </authorList>
    </citation>
    <scope>NUCLEOTIDE SEQUENCE</scope>
</reference>
<dbReference type="Gene3D" id="1.20.120.1760">
    <property type="match status" value="1"/>
</dbReference>
<keyword evidence="1" id="KW-0472">Membrane</keyword>
<evidence type="ECO:0000256" key="1">
    <source>
        <dbReference type="SAM" id="Phobius"/>
    </source>
</evidence>
<comment type="caution">
    <text evidence="2">The sequence shown here is derived from an EMBL/GenBank/DDBJ whole genome shotgun (WGS) entry which is preliminary data.</text>
</comment>
<feature type="transmembrane region" description="Helical" evidence="1">
    <location>
        <begin position="165"/>
        <end position="182"/>
    </location>
</feature>
<accession>A0A0F9T5T9</accession>
<dbReference type="AlphaFoldDB" id="A0A0F9T5T9"/>
<sequence length="220" mass="24052">MTDLSNRRPLKIRDQQLMRRFAAWLSRRDVTPNQISILSVVFALGGGAALVMAGQTLAGERSLWFLAAALLIQLRLLCNLFDGMVAMEGGKQTPAGELFNDVPDRIADPLLIVACGFALPDYPSAMWLAWLGALVAVMTAYIRVLGVSLGLPADFRGPMAKQQRMALITVAAVISALEIFWGHYGMTLWISLILLVVGSAMTAMRRLMGAYMRLQQRGAN</sequence>
<evidence type="ECO:0000313" key="2">
    <source>
        <dbReference type="EMBL" id="KKN74584.1"/>
    </source>
</evidence>
<feature type="transmembrane region" description="Helical" evidence="1">
    <location>
        <begin position="125"/>
        <end position="144"/>
    </location>
</feature>
<proteinExistence type="predicted"/>
<dbReference type="GO" id="GO:0016780">
    <property type="term" value="F:phosphotransferase activity, for other substituted phosphate groups"/>
    <property type="evidence" value="ECO:0007669"/>
    <property type="project" value="InterPro"/>
</dbReference>
<dbReference type="EMBL" id="LAZR01000323">
    <property type="protein sequence ID" value="KKN74584.1"/>
    <property type="molecule type" value="Genomic_DNA"/>
</dbReference>
<dbReference type="InterPro" id="IPR043130">
    <property type="entry name" value="CDP-OH_PTrfase_TM_dom"/>
</dbReference>
<feature type="transmembrane region" description="Helical" evidence="1">
    <location>
        <begin position="188"/>
        <end position="207"/>
    </location>
</feature>
<name>A0A0F9T5T9_9ZZZZ</name>
<dbReference type="Pfam" id="PF01066">
    <property type="entry name" value="CDP-OH_P_transf"/>
    <property type="match status" value="1"/>
</dbReference>
<dbReference type="InterPro" id="IPR000462">
    <property type="entry name" value="CDP-OH_P_trans"/>
</dbReference>
<dbReference type="GO" id="GO:0008654">
    <property type="term" value="P:phospholipid biosynthetic process"/>
    <property type="evidence" value="ECO:0007669"/>
    <property type="project" value="InterPro"/>
</dbReference>
<feature type="transmembrane region" description="Helical" evidence="1">
    <location>
        <begin position="35"/>
        <end position="57"/>
    </location>
</feature>
<dbReference type="GO" id="GO:0016020">
    <property type="term" value="C:membrane"/>
    <property type="evidence" value="ECO:0007669"/>
    <property type="project" value="InterPro"/>
</dbReference>
<gene>
    <name evidence="2" type="ORF">LCGC14_0389050</name>
</gene>
<organism evidence="2">
    <name type="scientific">marine sediment metagenome</name>
    <dbReference type="NCBI Taxonomy" id="412755"/>
    <lineage>
        <taxon>unclassified sequences</taxon>
        <taxon>metagenomes</taxon>
        <taxon>ecological metagenomes</taxon>
    </lineage>
</organism>
<evidence type="ECO:0008006" key="3">
    <source>
        <dbReference type="Google" id="ProtNLM"/>
    </source>
</evidence>
<keyword evidence="1" id="KW-0812">Transmembrane</keyword>
<protein>
    <recommendedName>
        <fullName evidence="3">CDP-diacylglycerol--glycerol-3-phosphate 3-phosphatidyltransferase</fullName>
    </recommendedName>
</protein>
<keyword evidence="1" id="KW-1133">Transmembrane helix</keyword>